<dbReference type="EC" id="2.3.2.27" evidence="2"/>
<dbReference type="Proteomes" id="UP001630127">
    <property type="component" value="Unassembled WGS sequence"/>
</dbReference>
<evidence type="ECO:0000256" key="9">
    <source>
        <dbReference type="SAM" id="MobiDB-lite"/>
    </source>
</evidence>
<dbReference type="GO" id="GO:0061630">
    <property type="term" value="F:ubiquitin protein ligase activity"/>
    <property type="evidence" value="ECO:0007669"/>
    <property type="project" value="UniProtKB-EC"/>
</dbReference>
<dbReference type="InterPro" id="IPR001841">
    <property type="entry name" value="Znf_RING"/>
</dbReference>
<sequence>MSTDTILSSETPSTITMPMIITTTDNAVAVAVADDCFEDGCSICFEPFNSHDPSTVTNCKHEYHLQCILEWSQRSTECPICCQLLELKDPTSQELLAAAKIERSMRARSNIRVVREDHVSYGSLNFWNPSAEDNLSYGVVFQDASYVYGSDQEEQILQHFAGSTSRARRVNRRRRQTTPGLDSAEVFPSVPFENGINICYGLEAGLATTGAPASTIESETSSVLPSSVNVTSDTAETKDGRVNHRIFGQPSSDGPQRSSSSEFLAFSESVKAKISAASARYKESITKSTRGFTEKLLARNTTVKEIGRGVQREMSAGIAGVARMIERLDLSSKRSGVSVPLSSDPVETPNLSQEGKTIEESVTTQHPVSRDITHDTSSDVHSFNSTTGPAQSKS</sequence>
<organism evidence="11 12">
    <name type="scientific">Cinchona calisaya</name>
    <dbReference type="NCBI Taxonomy" id="153742"/>
    <lineage>
        <taxon>Eukaryota</taxon>
        <taxon>Viridiplantae</taxon>
        <taxon>Streptophyta</taxon>
        <taxon>Embryophyta</taxon>
        <taxon>Tracheophyta</taxon>
        <taxon>Spermatophyta</taxon>
        <taxon>Magnoliopsida</taxon>
        <taxon>eudicotyledons</taxon>
        <taxon>Gunneridae</taxon>
        <taxon>Pentapetalae</taxon>
        <taxon>asterids</taxon>
        <taxon>lamiids</taxon>
        <taxon>Gentianales</taxon>
        <taxon>Rubiaceae</taxon>
        <taxon>Cinchonoideae</taxon>
        <taxon>Cinchoneae</taxon>
        <taxon>Cinchona</taxon>
    </lineage>
</organism>
<dbReference type="PROSITE" id="PS50089">
    <property type="entry name" value="ZF_RING_2"/>
    <property type="match status" value="1"/>
</dbReference>
<feature type="compositionally biased region" description="Basic and acidic residues" evidence="9">
    <location>
        <begin position="368"/>
        <end position="378"/>
    </location>
</feature>
<feature type="compositionally biased region" description="Polar residues" evidence="9">
    <location>
        <begin position="349"/>
        <end position="367"/>
    </location>
</feature>
<dbReference type="InterPro" id="IPR013083">
    <property type="entry name" value="Znf_RING/FYVE/PHD"/>
</dbReference>
<proteinExistence type="predicted"/>
<keyword evidence="3" id="KW-0808">Transferase</keyword>
<reference evidence="11 12" key="1">
    <citation type="submission" date="2024-11" db="EMBL/GenBank/DDBJ databases">
        <title>A near-complete genome assembly of Cinchona calisaya.</title>
        <authorList>
            <person name="Lian D.C."/>
            <person name="Zhao X.W."/>
            <person name="Wei L."/>
        </authorList>
    </citation>
    <scope>NUCLEOTIDE SEQUENCE [LARGE SCALE GENOMIC DNA]</scope>
    <source>
        <tissue evidence="11">Nenye</tissue>
    </source>
</reference>
<accession>A0ABD2YKQ9</accession>
<feature type="domain" description="RING-type" evidence="10">
    <location>
        <begin position="41"/>
        <end position="81"/>
    </location>
</feature>
<comment type="caution">
    <text evidence="11">The sequence shown here is derived from an EMBL/GenBank/DDBJ whole genome shotgun (WGS) entry which is preliminary data.</text>
</comment>
<keyword evidence="5 8" id="KW-0863">Zinc-finger</keyword>
<evidence type="ECO:0000256" key="5">
    <source>
        <dbReference type="ARBA" id="ARBA00022771"/>
    </source>
</evidence>
<evidence type="ECO:0000256" key="2">
    <source>
        <dbReference type="ARBA" id="ARBA00012483"/>
    </source>
</evidence>
<dbReference type="Gene3D" id="3.30.40.10">
    <property type="entry name" value="Zinc/RING finger domain, C3HC4 (zinc finger)"/>
    <property type="match status" value="1"/>
</dbReference>
<dbReference type="AlphaFoldDB" id="A0ABD2YKQ9"/>
<keyword evidence="4" id="KW-0479">Metal-binding</keyword>
<keyword evidence="12" id="KW-1185">Reference proteome</keyword>
<evidence type="ECO:0000313" key="12">
    <source>
        <dbReference type="Proteomes" id="UP001630127"/>
    </source>
</evidence>
<dbReference type="SUPFAM" id="SSF57850">
    <property type="entry name" value="RING/U-box"/>
    <property type="match status" value="1"/>
</dbReference>
<evidence type="ECO:0000256" key="4">
    <source>
        <dbReference type="ARBA" id="ARBA00022723"/>
    </source>
</evidence>
<keyword evidence="7" id="KW-0862">Zinc</keyword>
<feature type="compositionally biased region" description="Polar residues" evidence="9">
    <location>
        <begin position="379"/>
        <end position="394"/>
    </location>
</feature>
<protein>
    <recommendedName>
        <fullName evidence="2">RING-type E3 ubiquitin transferase</fullName>
        <ecNumber evidence="2">2.3.2.27</ecNumber>
    </recommendedName>
</protein>
<feature type="region of interest" description="Disordered" evidence="9">
    <location>
        <begin position="332"/>
        <end position="394"/>
    </location>
</feature>
<evidence type="ECO:0000256" key="3">
    <source>
        <dbReference type="ARBA" id="ARBA00022679"/>
    </source>
</evidence>
<name>A0ABD2YKQ9_9GENT</name>
<dbReference type="PANTHER" id="PTHR46463:SF16">
    <property type="entry name" value="E3 UBIQUITIN-PROTEIN LIGASE RHF1A"/>
    <property type="match status" value="1"/>
</dbReference>
<evidence type="ECO:0000256" key="1">
    <source>
        <dbReference type="ARBA" id="ARBA00000900"/>
    </source>
</evidence>
<dbReference type="Pfam" id="PF13639">
    <property type="entry name" value="zf-RING_2"/>
    <property type="match status" value="1"/>
</dbReference>
<evidence type="ECO:0000256" key="7">
    <source>
        <dbReference type="ARBA" id="ARBA00022833"/>
    </source>
</evidence>
<comment type="catalytic activity">
    <reaction evidence="1">
        <text>S-ubiquitinyl-[E2 ubiquitin-conjugating enzyme]-L-cysteine + [acceptor protein]-L-lysine = [E2 ubiquitin-conjugating enzyme]-L-cysteine + N(6)-ubiquitinyl-[acceptor protein]-L-lysine.</text>
        <dbReference type="EC" id="2.3.2.27"/>
    </reaction>
</comment>
<dbReference type="GO" id="GO:0008270">
    <property type="term" value="F:zinc ion binding"/>
    <property type="evidence" value="ECO:0007669"/>
    <property type="project" value="UniProtKB-KW"/>
</dbReference>
<keyword evidence="6" id="KW-0833">Ubl conjugation pathway</keyword>
<dbReference type="EMBL" id="JBJUIK010000013">
    <property type="protein sequence ID" value="KAL3507965.1"/>
    <property type="molecule type" value="Genomic_DNA"/>
</dbReference>
<evidence type="ECO:0000259" key="10">
    <source>
        <dbReference type="PROSITE" id="PS50089"/>
    </source>
</evidence>
<dbReference type="SMART" id="SM00184">
    <property type="entry name" value="RING"/>
    <property type="match status" value="1"/>
</dbReference>
<dbReference type="PANTHER" id="PTHR46463">
    <property type="entry name" value="ZINC FINGER, RING/FYVE/PHD-TYPE"/>
    <property type="match status" value="1"/>
</dbReference>
<evidence type="ECO:0000256" key="8">
    <source>
        <dbReference type="PROSITE-ProRule" id="PRU00175"/>
    </source>
</evidence>
<gene>
    <name evidence="11" type="ORF">ACH5RR_033347</name>
</gene>
<evidence type="ECO:0000313" key="11">
    <source>
        <dbReference type="EMBL" id="KAL3507965.1"/>
    </source>
</evidence>
<evidence type="ECO:0000256" key="6">
    <source>
        <dbReference type="ARBA" id="ARBA00022786"/>
    </source>
</evidence>